<protein>
    <submittedName>
        <fullName evidence="1">Uncharacterized protein</fullName>
    </submittedName>
</protein>
<evidence type="ECO:0000313" key="1">
    <source>
        <dbReference type="EMBL" id="VGM95572.1"/>
    </source>
</evidence>
<organism evidence="1">
    <name type="scientific">uncultured Avibacterium sp</name>
    <dbReference type="NCBI Taxonomy" id="1936169"/>
    <lineage>
        <taxon>Bacteria</taxon>
        <taxon>Pseudomonadati</taxon>
        <taxon>Pseudomonadota</taxon>
        <taxon>Gammaproteobacteria</taxon>
        <taxon>Pasteurellales</taxon>
        <taxon>Pasteurellaceae</taxon>
        <taxon>Avibacterium</taxon>
        <taxon>environmental samples</taxon>
    </lineage>
</organism>
<proteinExistence type="predicted"/>
<gene>
    <name evidence="1" type="ORF">NCTC4101_00971</name>
</gene>
<name>A0A486XD72_9PAST</name>
<reference evidence="1" key="1">
    <citation type="submission" date="2019-03" db="EMBL/GenBank/DDBJ databases">
        <authorList>
            <consortium name="Pathogen Informatics"/>
        </authorList>
    </citation>
    <scope>NUCLEOTIDE SEQUENCE</scope>
    <source>
        <strain evidence="1">Unknown</strain>
    </source>
</reference>
<dbReference type="AlphaFoldDB" id="A0A486XD72"/>
<accession>A0A486XD72</accession>
<dbReference type="EMBL" id="CAAHDN010000013">
    <property type="protein sequence ID" value="VGM95572.1"/>
    <property type="molecule type" value="Genomic_DNA"/>
</dbReference>
<sequence>MRSQILILDLNDQRGSILTYFEIKDFLSLYTNNLILFPHFSQCYTQRCNFNSIY</sequence>